<evidence type="ECO:0000313" key="2">
    <source>
        <dbReference type="EMBL" id="EGR34631.1"/>
    </source>
</evidence>
<organism evidence="2 3">
    <name type="scientific">Ichthyophthirius multifiliis</name>
    <name type="common">White spot disease agent</name>
    <name type="synonym">Ich</name>
    <dbReference type="NCBI Taxonomy" id="5932"/>
    <lineage>
        <taxon>Eukaryota</taxon>
        <taxon>Sar</taxon>
        <taxon>Alveolata</taxon>
        <taxon>Ciliophora</taxon>
        <taxon>Intramacronucleata</taxon>
        <taxon>Oligohymenophorea</taxon>
        <taxon>Hymenostomatida</taxon>
        <taxon>Ophryoglenina</taxon>
        <taxon>Ichthyophthirius</taxon>
    </lineage>
</organism>
<reference evidence="2 3" key="1">
    <citation type="submission" date="2011-07" db="EMBL/GenBank/DDBJ databases">
        <authorList>
            <person name="Coyne R."/>
            <person name="Brami D."/>
            <person name="Johnson J."/>
            <person name="Hostetler J."/>
            <person name="Hannick L."/>
            <person name="Clark T."/>
            <person name="Cassidy-Hanley D."/>
            <person name="Inman J."/>
        </authorList>
    </citation>
    <scope>NUCLEOTIDE SEQUENCE [LARGE SCALE GENOMIC DNA]</scope>
    <source>
        <strain evidence="2 3">G5</strain>
    </source>
</reference>
<evidence type="ECO:0000313" key="3">
    <source>
        <dbReference type="Proteomes" id="UP000008983"/>
    </source>
</evidence>
<feature type="compositionally biased region" description="Basic and acidic residues" evidence="1">
    <location>
        <begin position="63"/>
        <end position="84"/>
    </location>
</feature>
<dbReference type="RefSeq" id="XP_004039935.1">
    <property type="nucleotide sequence ID" value="XM_004039887.1"/>
</dbReference>
<gene>
    <name evidence="2" type="ORF">IMG5_005530</name>
</gene>
<name>G0QJI0_ICHMU</name>
<dbReference type="OrthoDB" id="311069at2759"/>
<accession>G0QJI0</accession>
<evidence type="ECO:0000256" key="1">
    <source>
        <dbReference type="SAM" id="MobiDB-lite"/>
    </source>
</evidence>
<protein>
    <submittedName>
        <fullName evidence="2">Uncharacterized protein</fullName>
    </submittedName>
</protein>
<dbReference type="InParanoid" id="G0QJI0"/>
<proteinExistence type="predicted"/>
<dbReference type="GeneID" id="14910827"/>
<sequence>MSKIVPIEVKCLDVGKRVKMSKKKYVWTFSIDDQNHILEVFVSFASGKRKILHNKKLIYDKKHNLNGNDRRSENKSNLDIKDVKNPYAQTQDNNQQYQVDFFDEF</sequence>
<dbReference type="eggNOG" id="ENOG502SGEA">
    <property type="taxonomic scope" value="Eukaryota"/>
</dbReference>
<feature type="region of interest" description="Disordered" evidence="1">
    <location>
        <begin position="63"/>
        <end position="89"/>
    </location>
</feature>
<dbReference type="Proteomes" id="UP000008983">
    <property type="component" value="Unassembled WGS sequence"/>
</dbReference>
<keyword evidence="3" id="KW-1185">Reference proteome</keyword>
<dbReference type="AlphaFoldDB" id="G0QJI0"/>
<dbReference type="EMBL" id="GL983067">
    <property type="protein sequence ID" value="EGR34631.1"/>
    <property type="molecule type" value="Genomic_DNA"/>
</dbReference>